<dbReference type="AlphaFoldDB" id="A0A2K2UB95"/>
<evidence type="ECO:0000256" key="1">
    <source>
        <dbReference type="SAM" id="MobiDB-lite"/>
    </source>
</evidence>
<accession>A0A2K2UB95</accession>
<keyword evidence="3" id="KW-1185">Reference proteome</keyword>
<feature type="compositionally biased region" description="Basic residues" evidence="1">
    <location>
        <begin position="132"/>
        <end position="141"/>
    </location>
</feature>
<proteinExistence type="predicted"/>
<dbReference type="Proteomes" id="UP000236197">
    <property type="component" value="Unassembled WGS sequence"/>
</dbReference>
<feature type="compositionally biased region" description="Basic and acidic residues" evidence="1">
    <location>
        <begin position="104"/>
        <end position="131"/>
    </location>
</feature>
<evidence type="ECO:0000313" key="3">
    <source>
        <dbReference type="Proteomes" id="UP000236197"/>
    </source>
</evidence>
<dbReference type="EMBL" id="PPEK01000007">
    <property type="protein sequence ID" value="PNV67597.1"/>
    <property type="molecule type" value="Genomic_DNA"/>
</dbReference>
<gene>
    <name evidence="2" type="ORF">C2L71_07260</name>
</gene>
<name>A0A2K2UB95_9ACTN</name>
<dbReference type="RefSeq" id="WP_103265108.1">
    <property type="nucleotide sequence ID" value="NZ_CABMLE010000007.1"/>
</dbReference>
<reference evidence="3" key="1">
    <citation type="submission" date="2018-01" db="EMBL/GenBank/DDBJ databases">
        <title>Rubneribacter badeniensis gen. nov., sp. nov., and Colonibacter rubneri, gen. nov., sp. nov., WGS of new members of the Eggerthellaceae.</title>
        <authorList>
            <person name="Danylec N."/>
            <person name="Stoll D.A."/>
            <person name="Doetsch A."/>
            <person name="Kulling S.E."/>
            <person name="Huch M."/>
        </authorList>
    </citation>
    <scope>NUCLEOTIDE SEQUENCE [LARGE SCALE GENOMIC DNA]</scope>
    <source>
        <strain evidence="3">ResAG-96</strain>
    </source>
</reference>
<organism evidence="2 3">
    <name type="scientific">Enteroscipio rubneri</name>
    <dbReference type="NCBI Taxonomy" id="2070686"/>
    <lineage>
        <taxon>Bacteria</taxon>
        <taxon>Bacillati</taxon>
        <taxon>Actinomycetota</taxon>
        <taxon>Coriobacteriia</taxon>
        <taxon>Eggerthellales</taxon>
        <taxon>Eggerthellaceae</taxon>
        <taxon>Enteroscipio</taxon>
    </lineage>
</organism>
<protein>
    <submittedName>
        <fullName evidence="2">DUF2992 domain-containing protein</fullName>
    </submittedName>
</protein>
<dbReference type="Pfam" id="PF11208">
    <property type="entry name" value="DUF2992"/>
    <property type="match status" value="1"/>
</dbReference>
<dbReference type="InterPro" id="IPR016787">
    <property type="entry name" value="UCP021328"/>
</dbReference>
<comment type="caution">
    <text evidence="2">The sequence shown here is derived from an EMBL/GenBank/DDBJ whole genome shotgun (WGS) entry which is preliminary data.</text>
</comment>
<evidence type="ECO:0000313" key="2">
    <source>
        <dbReference type="EMBL" id="PNV67597.1"/>
    </source>
</evidence>
<dbReference type="OrthoDB" id="4570726at2"/>
<feature type="region of interest" description="Disordered" evidence="1">
    <location>
        <begin position="68"/>
        <end position="141"/>
    </location>
</feature>
<sequence>MNVIASSTLTVFHDGQFWIGICEHMDEGRYGACRIVFGATEPTDTELLAFVCTRWASLPFGLVEGAGIQAPPHANPKRRQREARKQVEHAGIGTKAQQAMSAAYEERKTERKAASREAREAEAKRRFALKQEKRKAKHRGK</sequence>
<dbReference type="PIRSF" id="PIRSF021328">
    <property type="entry name" value="UCP021328"/>
    <property type="match status" value="1"/>
</dbReference>